<proteinExistence type="predicted"/>
<dbReference type="Proteomes" id="UP001501153">
    <property type="component" value="Unassembled WGS sequence"/>
</dbReference>
<name>A0ABP8HW82_9BACT</name>
<evidence type="ECO:0000313" key="2">
    <source>
        <dbReference type="EMBL" id="GAA4345952.1"/>
    </source>
</evidence>
<accession>A0ABP8HW82</accession>
<feature type="transmembrane region" description="Helical" evidence="1">
    <location>
        <begin position="58"/>
        <end position="77"/>
    </location>
</feature>
<feature type="transmembrane region" description="Helical" evidence="1">
    <location>
        <begin position="89"/>
        <end position="115"/>
    </location>
</feature>
<keyword evidence="1" id="KW-0472">Membrane</keyword>
<keyword evidence="1" id="KW-1133">Transmembrane helix</keyword>
<protein>
    <submittedName>
        <fullName evidence="2">DUF6463 family protein</fullName>
    </submittedName>
</protein>
<evidence type="ECO:0000256" key="1">
    <source>
        <dbReference type="SAM" id="Phobius"/>
    </source>
</evidence>
<gene>
    <name evidence="2" type="ORF">GCM10023185_00120</name>
</gene>
<dbReference type="Pfam" id="PF20064">
    <property type="entry name" value="DUF6463"/>
    <property type="match status" value="1"/>
</dbReference>
<comment type="caution">
    <text evidence="2">The sequence shown here is derived from an EMBL/GenBank/DDBJ whole genome shotgun (WGS) entry which is preliminary data.</text>
</comment>
<keyword evidence="1" id="KW-0812">Transmembrane</keyword>
<feature type="transmembrane region" description="Helical" evidence="1">
    <location>
        <begin position="12"/>
        <end position="38"/>
    </location>
</feature>
<evidence type="ECO:0000313" key="3">
    <source>
        <dbReference type="Proteomes" id="UP001501153"/>
    </source>
</evidence>
<keyword evidence="3" id="KW-1185">Reference proteome</keyword>
<reference evidence="3" key="1">
    <citation type="journal article" date="2019" name="Int. J. Syst. Evol. Microbiol.">
        <title>The Global Catalogue of Microorganisms (GCM) 10K type strain sequencing project: providing services to taxonomists for standard genome sequencing and annotation.</title>
        <authorList>
            <consortium name="The Broad Institute Genomics Platform"/>
            <consortium name="The Broad Institute Genome Sequencing Center for Infectious Disease"/>
            <person name="Wu L."/>
            <person name="Ma J."/>
        </authorList>
    </citation>
    <scope>NUCLEOTIDE SEQUENCE [LARGE SCALE GENOMIC DNA]</scope>
    <source>
        <strain evidence="3">JCM 17923</strain>
    </source>
</reference>
<sequence length="138" mass="14892">MQLLRMKLWKKSGTLLIATGIIHNAVGLLAGWPVLASMAAAGFVNTIGPGTAEMDRNAIFWFLFSGFLMLLLGKMMQDAIKLRQQPVPAYLGYCLLLLSVAGCLIMPASGFWLVLPQAVLIIYANRKARPAVAEGMAA</sequence>
<organism evidence="2 3">
    <name type="scientific">Hymenobacter saemangeumensis</name>
    <dbReference type="NCBI Taxonomy" id="1084522"/>
    <lineage>
        <taxon>Bacteria</taxon>
        <taxon>Pseudomonadati</taxon>
        <taxon>Bacteroidota</taxon>
        <taxon>Cytophagia</taxon>
        <taxon>Cytophagales</taxon>
        <taxon>Hymenobacteraceae</taxon>
        <taxon>Hymenobacter</taxon>
    </lineage>
</organism>
<dbReference type="EMBL" id="BAABGZ010000001">
    <property type="protein sequence ID" value="GAA4345952.1"/>
    <property type="molecule type" value="Genomic_DNA"/>
</dbReference>
<dbReference type="InterPro" id="IPR045590">
    <property type="entry name" value="DUF6463"/>
</dbReference>